<dbReference type="InterPro" id="IPR013482">
    <property type="entry name" value="Molybde_CF_guanTrfase"/>
</dbReference>
<keyword evidence="4" id="KW-0547">Nucleotide-binding</keyword>
<protein>
    <submittedName>
        <fullName evidence="9">Molybdopterin-guanine dinucleotide biosynthesis protein A</fullName>
    </submittedName>
</protein>
<dbReference type="AlphaFoldDB" id="A0A1M4U243"/>
<keyword evidence="7" id="KW-0501">Molybdenum cofactor biosynthesis</keyword>
<evidence type="ECO:0000256" key="6">
    <source>
        <dbReference type="ARBA" id="ARBA00023134"/>
    </source>
</evidence>
<accession>A0A1M4U243</accession>
<keyword evidence="5" id="KW-0460">Magnesium</keyword>
<evidence type="ECO:0000313" key="9">
    <source>
        <dbReference type="EMBL" id="SHE50753.1"/>
    </source>
</evidence>
<evidence type="ECO:0000256" key="1">
    <source>
        <dbReference type="ARBA" id="ARBA00022490"/>
    </source>
</evidence>
<evidence type="ECO:0000256" key="2">
    <source>
        <dbReference type="ARBA" id="ARBA00022679"/>
    </source>
</evidence>
<dbReference type="RefSeq" id="WP_073226743.1">
    <property type="nucleotide sequence ID" value="NZ_FQUQ01000001.1"/>
</dbReference>
<dbReference type="GO" id="GO:0005525">
    <property type="term" value="F:GTP binding"/>
    <property type="evidence" value="ECO:0007669"/>
    <property type="project" value="UniProtKB-KW"/>
</dbReference>
<feature type="domain" description="MobA-like NTP transferase" evidence="8">
    <location>
        <begin position="4"/>
        <end position="154"/>
    </location>
</feature>
<keyword evidence="3" id="KW-0479">Metal-binding</keyword>
<dbReference type="InterPro" id="IPR025877">
    <property type="entry name" value="MobA-like_NTP_Trfase"/>
</dbReference>
<proteinExistence type="predicted"/>
<sequence>MIRAVVLCGGESKRMGSDKGLLWHASGNWVTLASSKFEKLNIPVSISINPAQLQTYRDFFSSEQLIIDQTNAKGPLQGLLSTHLKHPEDDLLLLACDMTEMDSETLKFLLDSTLAAPGFDYYVYVLKDFIEPLCAIYSSISLKKLQQSLEQGSLTVFSLHKIIKKGNYKTVPIHKPESFNNHNTTTIKLPV</sequence>
<dbReference type="STRING" id="288992.SAMN04488522_101405"/>
<name>A0A1M4U243_9SPHI</name>
<dbReference type="GO" id="GO:0046872">
    <property type="term" value="F:metal ion binding"/>
    <property type="evidence" value="ECO:0007669"/>
    <property type="project" value="UniProtKB-KW"/>
</dbReference>
<dbReference type="Pfam" id="PF12804">
    <property type="entry name" value="NTP_transf_3"/>
    <property type="match status" value="1"/>
</dbReference>
<dbReference type="EMBL" id="FQUQ01000001">
    <property type="protein sequence ID" value="SHE50753.1"/>
    <property type="molecule type" value="Genomic_DNA"/>
</dbReference>
<evidence type="ECO:0000256" key="4">
    <source>
        <dbReference type="ARBA" id="ARBA00022741"/>
    </source>
</evidence>
<dbReference type="Proteomes" id="UP000184287">
    <property type="component" value="Unassembled WGS sequence"/>
</dbReference>
<evidence type="ECO:0000259" key="8">
    <source>
        <dbReference type="Pfam" id="PF12804"/>
    </source>
</evidence>
<evidence type="ECO:0000256" key="7">
    <source>
        <dbReference type="ARBA" id="ARBA00023150"/>
    </source>
</evidence>
<keyword evidence="2" id="KW-0808">Transferase</keyword>
<reference evidence="10" key="1">
    <citation type="submission" date="2016-11" db="EMBL/GenBank/DDBJ databases">
        <authorList>
            <person name="Varghese N."/>
            <person name="Submissions S."/>
        </authorList>
    </citation>
    <scope>NUCLEOTIDE SEQUENCE [LARGE SCALE GENOMIC DNA]</scope>
    <source>
        <strain evidence="10">DSM 16990</strain>
    </source>
</reference>
<dbReference type="GO" id="GO:0006777">
    <property type="term" value="P:Mo-molybdopterin cofactor biosynthetic process"/>
    <property type="evidence" value="ECO:0007669"/>
    <property type="project" value="UniProtKB-KW"/>
</dbReference>
<dbReference type="Gene3D" id="3.90.550.10">
    <property type="entry name" value="Spore Coat Polysaccharide Biosynthesis Protein SpsA, Chain A"/>
    <property type="match status" value="1"/>
</dbReference>
<evidence type="ECO:0000256" key="5">
    <source>
        <dbReference type="ARBA" id="ARBA00022842"/>
    </source>
</evidence>
<organism evidence="9 10">
    <name type="scientific">Pedobacter caeni</name>
    <dbReference type="NCBI Taxonomy" id="288992"/>
    <lineage>
        <taxon>Bacteria</taxon>
        <taxon>Pseudomonadati</taxon>
        <taxon>Bacteroidota</taxon>
        <taxon>Sphingobacteriia</taxon>
        <taxon>Sphingobacteriales</taxon>
        <taxon>Sphingobacteriaceae</taxon>
        <taxon>Pedobacter</taxon>
    </lineage>
</organism>
<dbReference type="SUPFAM" id="SSF53448">
    <property type="entry name" value="Nucleotide-diphospho-sugar transferases"/>
    <property type="match status" value="1"/>
</dbReference>
<dbReference type="OrthoDB" id="9788394at2"/>
<dbReference type="PANTHER" id="PTHR19136">
    <property type="entry name" value="MOLYBDENUM COFACTOR GUANYLYLTRANSFERASE"/>
    <property type="match status" value="1"/>
</dbReference>
<keyword evidence="10" id="KW-1185">Reference proteome</keyword>
<keyword evidence="6" id="KW-0342">GTP-binding</keyword>
<evidence type="ECO:0000313" key="10">
    <source>
        <dbReference type="Proteomes" id="UP000184287"/>
    </source>
</evidence>
<keyword evidence="1" id="KW-0963">Cytoplasm</keyword>
<dbReference type="CDD" id="cd02503">
    <property type="entry name" value="MobA"/>
    <property type="match status" value="1"/>
</dbReference>
<dbReference type="InterPro" id="IPR029044">
    <property type="entry name" value="Nucleotide-diphossugar_trans"/>
</dbReference>
<dbReference type="GO" id="GO:0016779">
    <property type="term" value="F:nucleotidyltransferase activity"/>
    <property type="evidence" value="ECO:0007669"/>
    <property type="project" value="UniProtKB-ARBA"/>
</dbReference>
<gene>
    <name evidence="9" type="ORF">SAMN04488522_101405</name>
</gene>
<dbReference type="PANTHER" id="PTHR19136:SF81">
    <property type="entry name" value="MOLYBDENUM COFACTOR GUANYLYLTRANSFERASE"/>
    <property type="match status" value="1"/>
</dbReference>
<evidence type="ECO:0000256" key="3">
    <source>
        <dbReference type="ARBA" id="ARBA00022723"/>
    </source>
</evidence>